<keyword evidence="3" id="KW-1185">Reference proteome</keyword>
<dbReference type="PANTHER" id="PTHR36836">
    <property type="entry name" value="COLANIC ACID BIOSYNTHESIS PROTEIN WCAK"/>
    <property type="match status" value="1"/>
</dbReference>
<keyword evidence="2" id="KW-0808">Transferase</keyword>
<protein>
    <submittedName>
        <fullName evidence="2">Polysaccharide pyruvyl transferase family protein WcaK</fullName>
    </submittedName>
</protein>
<dbReference type="GO" id="GO:0016740">
    <property type="term" value="F:transferase activity"/>
    <property type="evidence" value="ECO:0007669"/>
    <property type="project" value="UniProtKB-KW"/>
</dbReference>
<accession>A0A0V8HCS8</accession>
<feature type="domain" description="Polysaccharide pyruvyl transferase" evidence="1">
    <location>
        <begin position="17"/>
        <end position="316"/>
    </location>
</feature>
<reference evidence="3" key="1">
    <citation type="submission" date="2016-08" db="EMBL/GenBank/DDBJ databases">
        <authorList>
            <person name="Varghese N."/>
            <person name="Submissions Spin"/>
        </authorList>
    </citation>
    <scope>NUCLEOTIDE SEQUENCE [LARGE SCALE GENOMIC DNA]</scope>
    <source>
        <strain evidence="3">SGD-1123</strain>
    </source>
</reference>
<sequence>MVNKLNIGFTGYYGMGNFGDDLFGVLSVEAANKYWNIKKTSIVGTPITGFKSNYELNKFNNIYTKSNKVGKILRALVMTKSFIKNDVIVLAGGSTIGSGTSNTMRNFQKKLSKKNLSELGAIGVSVGPFNNYTDYLKAKEFILKLKYISVRDQESFNILKKMDVPIEYNLGRDIAGLLPILFPIQKQYNSNDEKIVLGVSLCNYERYVGGDISKEEKRNEQVIEGIKSVCEELGDQLLLKVFIMNNNSEIGDQEISNDFIQSISHTNVQVEIISNEKGPLYIWQEVNNCTAFFSIRLHGGIAAYMANIPFCLVEYHEKCTNFLNDIGQPENNRIREVNPNIKSVVMNLIKTKSKPTLTCEEYSNEATKIFTLAPWAKKED</sequence>
<dbReference type="Proteomes" id="UP000181997">
    <property type="component" value="Unassembled WGS sequence"/>
</dbReference>
<proteinExistence type="predicted"/>
<dbReference type="Pfam" id="PF04230">
    <property type="entry name" value="PS_pyruv_trans"/>
    <property type="match status" value="1"/>
</dbReference>
<dbReference type="InterPro" id="IPR007345">
    <property type="entry name" value="Polysacch_pyruvyl_Trfase"/>
</dbReference>
<dbReference type="AlphaFoldDB" id="A0A0V8HCS8"/>
<evidence type="ECO:0000313" key="2">
    <source>
        <dbReference type="EMBL" id="SCC24026.1"/>
    </source>
</evidence>
<dbReference type="PANTHER" id="PTHR36836:SF1">
    <property type="entry name" value="COLANIC ACID BIOSYNTHESIS PROTEIN WCAK"/>
    <property type="match status" value="1"/>
</dbReference>
<name>A0A0V8HCS8_9BACI</name>
<dbReference type="RefSeq" id="WP_058299344.1">
    <property type="nucleotide sequence ID" value="NZ_FMAU01000004.1"/>
</dbReference>
<gene>
    <name evidence="2" type="ORF">GA0061094_3364</name>
</gene>
<organism evidence="2 3">
    <name type="scientific">[Bacillus] enclensis</name>
    <dbReference type="NCBI Taxonomy" id="1402860"/>
    <lineage>
        <taxon>Bacteria</taxon>
        <taxon>Bacillati</taxon>
        <taxon>Bacillota</taxon>
        <taxon>Bacilli</taxon>
        <taxon>Bacillales</taxon>
        <taxon>Bacillaceae</taxon>
        <taxon>Rossellomorea</taxon>
    </lineage>
</organism>
<evidence type="ECO:0000259" key="1">
    <source>
        <dbReference type="Pfam" id="PF04230"/>
    </source>
</evidence>
<evidence type="ECO:0000313" key="3">
    <source>
        <dbReference type="Proteomes" id="UP000181997"/>
    </source>
</evidence>
<dbReference type="EMBL" id="FMAU01000004">
    <property type="protein sequence ID" value="SCC24026.1"/>
    <property type="molecule type" value="Genomic_DNA"/>
</dbReference>